<protein>
    <recommendedName>
        <fullName evidence="1">RNase H type-1 domain-containing protein</fullName>
    </recommendedName>
</protein>
<dbReference type="InterPro" id="IPR012337">
    <property type="entry name" value="RNaseH-like_sf"/>
</dbReference>
<dbReference type="InterPro" id="IPR044730">
    <property type="entry name" value="RNase_H-like_dom_plant"/>
</dbReference>
<evidence type="ECO:0000313" key="2">
    <source>
        <dbReference type="EMBL" id="KAK8977419.1"/>
    </source>
</evidence>
<sequence length="230" mass="25829">MTTLDSKQFQFLIILLWNVWNRRNRWVHQNQLLPTKMVAEYAQLLAGEYQAANDQRSQVEQVTSATQRWSKPEEGVVKINVDGAWVQERRLAAIGVVVRDHHGMVIDARASKVEGSHTAETVEACAFAEGAKLAKENGYQRFQLEGDAAAIVAKLNAHTLDRSVAASYLQEAWQTLKACPGSVVQHIGRNCNRVAHTLAHWQINALESFNFDYVLPTEVMDIVLDDAIYS</sequence>
<reference evidence="2 3" key="1">
    <citation type="journal article" date="2024" name="G3 (Bethesda)">
        <title>Genome assembly of Hibiscus sabdariffa L. provides insights into metabolisms of medicinal natural products.</title>
        <authorList>
            <person name="Kim T."/>
        </authorList>
    </citation>
    <scope>NUCLEOTIDE SEQUENCE [LARGE SCALE GENOMIC DNA]</scope>
    <source>
        <strain evidence="2">TK-2024</strain>
        <tissue evidence="2">Old leaves</tissue>
    </source>
</reference>
<organism evidence="2 3">
    <name type="scientific">Hibiscus sabdariffa</name>
    <name type="common">roselle</name>
    <dbReference type="NCBI Taxonomy" id="183260"/>
    <lineage>
        <taxon>Eukaryota</taxon>
        <taxon>Viridiplantae</taxon>
        <taxon>Streptophyta</taxon>
        <taxon>Embryophyta</taxon>
        <taxon>Tracheophyta</taxon>
        <taxon>Spermatophyta</taxon>
        <taxon>Magnoliopsida</taxon>
        <taxon>eudicotyledons</taxon>
        <taxon>Gunneridae</taxon>
        <taxon>Pentapetalae</taxon>
        <taxon>rosids</taxon>
        <taxon>malvids</taxon>
        <taxon>Malvales</taxon>
        <taxon>Malvaceae</taxon>
        <taxon>Malvoideae</taxon>
        <taxon>Hibiscus</taxon>
    </lineage>
</organism>
<evidence type="ECO:0000259" key="1">
    <source>
        <dbReference type="Pfam" id="PF13456"/>
    </source>
</evidence>
<dbReference type="Pfam" id="PF13456">
    <property type="entry name" value="RVT_3"/>
    <property type="match status" value="1"/>
</dbReference>
<gene>
    <name evidence="2" type="ORF">V6N11_049548</name>
</gene>
<name>A0ABR2NMM5_9ROSI</name>
<keyword evidence="3" id="KW-1185">Reference proteome</keyword>
<accession>A0ABR2NMM5</accession>
<dbReference type="EMBL" id="JBBPBN010000120">
    <property type="protein sequence ID" value="KAK8977419.1"/>
    <property type="molecule type" value="Genomic_DNA"/>
</dbReference>
<dbReference type="InterPro" id="IPR002156">
    <property type="entry name" value="RNaseH_domain"/>
</dbReference>
<dbReference type="SUPFAM" id="SSF53098">
    <property type="entry name" value="Ribonuclease H-like"/>
    <property type="match status" value="1"/>
</dbReference>
<dbReference type="CDD" id="cd06222">
    <property type="entry name" value="RNase_H_like"/>
    <property type="match status" value="1"/>
</dbReference>
<dbReference type="PANTHER" id="PTHR47074:SF11">
    <property type="entry name" value="REVERSE TRANSCRIPTASE-LIKE PROTEIN"/>
    <property type="match status" value="1"/>
</dbReference>
<proteinExistence type="predicted"/>
<dbReference type="Gene3D" id="3.30.420.10">
    <property type="entry name" value="Ribonuclease H-like superfamily/Ribonuclease H"/>
    <property type="match status" value="1"/>
</dbReference>
<evidence type="ECO:0000313" key="3">
    <source>
        <dbReference type="Proteomes" id="UP001396334"/>
    </source>
</evidence>
<dbReference type="PANTHER" id="PTHR47074">
    <property type="entry name" value="BNAC02G40300D PROTEIN"/>
    <property type="match status" value="1"/>
</dbReference>
<feature type="domain" description="RNase H type-1" evidence="1">
    <location>
        <begin position="80"/>
        <end position="201"/>
    </location>
</feature>
<dbReference type="InterPro" id="IPR036397">
    <property type="entry name" value="RNaseH_sf"/>
</dbReference>
<comment type="caution">
    <text evidence="2">The sequence shown here is derived from an EMBL/GenBank/DDBJ whole genome shotgun (WGS) entry which is preliminary data.</text>
</comment>
<dbReference type="InterPro" id="IPR052929">
    <property type="entry name" value="RNase_H-like_EbsB-rel"/>
</dbReference>
<dbReference type="Proteomes" id="UP001396334">
    <property type="component" value="Unassembled WGS sequence"/>
</dbReference>